<gene>
    <name evidence="2" type="ORF">JI735_19465</name>
</gene>
<dbReference type="EMBL" id="CP068595">
    <property type="protein sequence ID" value="QQZ58912.1"/>
    <property type="molecule type" value="Genomic_DNA"/>
</dbReference>
<reference evidence="2 3" key="1">
    <citation type="submission" date="2021-01" db="EMBL/GenBank/DDBJ databases">
        <title>Whole genome sequence of Paenibacillus sonchi LMG 24727 for comparative genomics.</title>
        <authorList>
            <person name="Lee G."/>
            <person name="Kim M.-J."/>
            <person name="Lim K."/>
            <person name="Shin J.-H."/>
        </authorList>
    </citation>
    <scope>NUCLEOTIDE SEQUENCE [LARGE SCALE GENOMIC DNA]</scope>
    <source>
        <strain evidence="2 3">LMG 24727</strain>
    </source>
</reference>
<organism evidence="2 3">
    <name type="scientific">Paenibacillus sonchi</name>
    <dbReference type="NCBI Taxonomy" id="373687"/>
    <lineage>
        <taxon>Bacteria</taxon>
        <taxon>Bacillati</taxon>
        <taxon>Bacillota</taxon>
        <taxon>Bacilli</taxon>
        <taxon>Bacillales</taxon>
        <taxon>Paenibacillaceae</taxon>
        <taxon>Paenibacillus</taxon>
        <taxon>Paenibacillus sonchi group</taxon>
    </lineage>
</organism>
<name>A0A974P8Y3_9BACL</name>
<evidence type="ECO:0000313" key="2">
    <source>
        <dbReference type="EMBL" id="QQZ58912.1"/>
    </source>
</evidence>
<dbReference type="Proteomes" id="UP000595841">
    <property type="component" value="Chromosome"/>
</dbReference>
<accession>A0A974P8Y3</accession>
<feature type="region of interest" description="Disordered" evidence="1">
    <location>
        <begin position="1"/>
        <end position="42"/>
    </location>
</feature>
<evidence type="ECO:0000256" key="1">
    <source>
        <dbReference type="SAM" id="MobiDB-lite"/>
    </source>
</evidence>
<dbReference type="KEGG" id="pson:JI735_19465"/>
<protein>
    <submittedName>
        <fullName evidence="2">Uncharacterized protein</fullName>
    </submittedName>
</protein>
<dbReference type="RefSeq" id="WP_202676337.1">
    <property type="nucleotide sequence ID" value="NZ_CP068595.1"/>
</dbReference>
<evidence type="ECO:0000313" key="3">
    <source>
        <dbReference type="Proteomes" id="UP000595841"/>
    </source>
</evidence>
<proteinExistence type="predicted"/>
<dbReference type="AlphaFoldDB" id="A0A974P8Y3"/>
<feature type="compositionally biased region" description="Basic and acidic residues" evidence="1">
    <location>
        <begin position="9"/>
        <end position="23"/>
    </location>
</feature>
<keyword evidence="3" id="KW-1185">Reference proteome</keyword>
<sequence length="79" mass="9206">MAENLGAGGKERGIETDSEERRLDQHRRKTQRVDSLPHVTPAYETGDDLAPVIFQRKHEYAEQKLLQFIFKRNILESIK</sequence>